<dbReference type="InterPro" id="IPR022791">
    <property type="entry name" value="L-PG_synthase/AglD"/>
</dbReference>
<evidence type="ECO:0000256" key="4">
    <source>
        <dbReference type="ARBA" id="ARBA00022692"/>
    </source>
</evidence>
<protein>
    <recommendedName>
        <fullName evidence="10">Integral membrane protein</fullName>
    </recommendedName>
</protein>
<reference evidence="8 9" key="1">
    <citation type="journal article" date="2014" name="PLoS Genet.">
        <title>Phylogenetically driven sequencing of extremely halophilic archaea reveals strategies for static and dynamic osmo-response.</title>
        <authorList>
            <person name="Becker E.A."/>
            <person name="Seitzer P.M."/>
            <person name="Tritt A."/>
            <person name="Larsen D."/>
            <person name="Krusor M."/>
            <person name="Yao A.I."/>
            <person name="Wu D."/>
            <person name="Madern D."/>
            <person name="Eisen J.A."/>
            <person name="Darling A.E."/>
            <person name="Facciotti M.T."/>
        </authorList>
    </citation>
    <scope>NUCLEOTIDE SEQUENCE [LARGE SCALE GENOMIC DNA]</scope>
    <source>
        <strain evidence="8 9">JCM 13557</strain>
    </source>
</reference>
<feature type="transmembrane region" description="Helical" evidence="7">
    <location>
        <begin position="153"/>
        <end position="171"/>
    </location>
</feature>
<evidence type="ECO:0008006" key="10">
    <source>
        <dbReference type="Google" id="ProtNLM"/>
    </source>
</evidence>
<comment type="caution">
    <text evidence="8">The sequence shown here is derived from an EMBL/GenBank/DDBJ whole genome shotgun (WGS) entry which is preliminary data.</text>
</comment>
<feature type="transmembrane region" description="Helical" evidence="7">
    <location>
        <begin position="131"/>
        <end position="148"/>
    </location>
</feature>
<keyword evidence="6 7" id="KW-0472">Membrane</keyword>
<dbReference type="Pfam" id="PF03706">
    <property type="entry name" value="LPG_synthase_TM"/>
    <property type="match status" value="1"/>
</dbReference>
<evidence type="ECO:0000256" key="6">
    <source>
        <dbReference type="ARBA" id="ARBA00023136"/>
    </source>
</evidence>
<evidence type="ECO:0000256" key="5">
    <source>
        <dbReference type="ARBA" id="ARBA00022989"/>
    </source>
</evidence>
<proteinExistence type="inferred from homology"/>
<evidence type="ECO:0000256" key="2">
    <source>
        <dbReference type="ARBA" id="ARBA00011061"/>
    </source>
</evidence>
<dbReference type="Proteomes" id="UP000011623">
    <property type="component" value="Unassembled WGS sequence"/>
</dbReference>
<gene>
    <name evidence="8" type="ORF">C442_18394</name>
</gene>
<keyword evidence="4 7" id="KW-0812">Transmembrane</keyword>
<comment type="subcellular location">
    <subcellularLocation>
        <location evidence="1">Cell membrane</location>
        <topology evidence="1">Multi-pass membrane protein</topology>
    </subcellularLocation>
</comment>
<keyword evidence="5 7" id="KW-1133">Transmembrane helix</keyword>
<feature type="transmembrane region" description="Helical" evidence="7">
    <location>
        <begin position="15"/>
        <end position="33"/>
    </location>
</feature>
<evidence type="ECO:0000256" key="7">
    <source>
        <dbReference type="SAM" id="Phobius"/>
    </source>
</evidence>
<feature type="transmembrane region" description="Helical" evidence="7">
    <location>
        <begin position="240"/>
        <end position="261"/>
    </location>
</feature>
<dbReference type="AlphaFoldDB" id="M0K3Z9"/>
<organism evidence="8 9">
    <name type="scientific">Haloarcula amylolytica JCM 13557</name>
    <dbReference type="NCBI Taxonomy" id="1227452"/>
    <lineage>
        <taxon>Archaea</taxon>
        <taxon>Methanobacteriati</taxon>
        <taxon>Methanobacteriota</taxon>
        <taxon>Stenosarchaea group</taxon>
        <taxon>Halobacteria</taxon>
        <taxon>Halobacteriales</taxon>
        <taxon>Haloarculaceae</taxon>
        <taxon>Haloarcula</taxon>
    </lineage>
</organism>
<keyword evidence="3" id="KW-1003">Cell membrane</keyword>
<dbReference type="PATRIC" id="fig|1227452.3.peg.3659"/>
<keyword evidence="9" id="KW-1185">Reference proteome</keyword>
<sequence>MSVLTTINRAVRRHGLWVTALLTVAVFFGLFIIGDSSEVVSALLAVELWRIAVVFVLVTLSYGIRFLKWDYYFRHLGIDIPPKTSLIVFFSGLMMIVTPGKAGEVWKAWFLRDLDGVPVSQTVSVVGGERVTDLIALSAFALLGLLIYQRSSIVLIGMILLFLVGISVLQWQSFCLRVLGWVEKVPVVSSYATELEAFYENTYTLFQLRPLSIAFIISLIAWGLEGVALWVVLSGFSSQATLLTALFVFGLGSVVGAASLLPGGLGATEASMVGMLVVLGYTQTIAVSATVIIRVGTLWYGAILGTCVFVIYRFVTGHVGTTQSTD</sequence>
<feature type="transmembrane region" description="Helical" evidence="7">
    <location>
        <begin position="85"/>
        <end position="102"/>
    </location>
</feature>
<feature type="transmembrane region" description="Helical" evidence="7">
    <location>
        <begin position="39"/>
        <end position="64"/>
    </location>
</feature>
<feature type="transmembrane region" description="Helical" evidence="7">
    <location>
        <begin position="211"/>
        <end position="233"/>
    </location>
</feature>
<dbReference type="NCBIfam" id="TIGR00374">
    <property type="entry name" value="flippase-like domain"/>
    <property type="match status" value="1"/>
</dbReference>
<evidence type="ECO:0000256" key="3">
    <source>
        <dbReference type="ARBA" id="ARBA00022475"/>
    </source>
</evidence>
<dbReference type="GO" id="GO:0005886">
    <property type="term" value="C:plasma membrane"/>
    <property type="evidence" value="ECO:0007669"/>
    <property type="project" value="UniProtKB-SubCell"/>
</dbReference>
<feature type="transmembrane region" description="Helical" evidence="7">
    <location>
        <begin position="273"/>
        <end position="293"/>
    </location>
</feature>
<feature type="transmembrane region" description="Helical" evidence="7">
    <location>
        <begin position="298"/>
        <end position="315"/>
    </location>
</feature>
<dbReference type="RefSeq" id="WP_008312969.1">
    <property type="nucleotide sequence ID" value="NZ_AOLW01000048.1"/>
</dbReference>
<evidence type="ECO:0000313" key="9">
    <source>
        <dbReference type="Proteomes" id="UP000011623"/>
    </source>
</evidence>
<dbReference type="PANTHER" id="PTHR39087:SF2">
    <property type="entry name" value="UPF0104 MEMBRANE PROTEIN MJ1595"/>
    <property type="match status" value="1"/>
</dbReference>
<dbReference type="PANTHER" id="PTHR39087">
    <property type="entry name" value="UPF0104 MEMBRANE PROTEIN MJ1595"/>
    <property type="match status" value="1"/>
</dbReference>
<comment type="similarity">
    <text evidence="2">Belongs to the UPF0104 family.</text>
</comment>
<evidence type="ECO:0000256" key="1">
    <source>
        <dbReference type="ARBA" id="ARBA00004651"/>
    </source>
</evidence>
<name>M0K3Z9_9EURY</name>
<evidence type="ECO:0000313" key="8">
    <source>
        <dbReference type="EMBL" id="EMA16162.1"/>
    </source>
</evidence>
<dbReference type="EMBL" id="AOLW01000048">
    <property type="protein sequence ID" value="EMA16162.1"/>
    <property type="molecule type" value="Genomic_DNA"/>
</dbReference>
<accession>M0K3Z9</accession>